<dbReference type="AlphaFoldDB" id="A0A034VGV9"/>
<sequence>MQNNNKTSSEGRQLSLQIIGRNSHSNKQPLMSEQGSKVPYNSKNNCVTYGFSRTQRAHASNSSILVVGKLGNNNKQIGTNHRNYNNSSNMIFDVIMKSGKNGNSNKYNNCNSNKSIDSCSRQNIVRRSRSCVGYAGAQQLVQVEKRMPHINAVLKQLYASAALKAGRRIQHLLYAAIAMLTTTIKASVLTLAAKLAVAKCIHANFIYSHEHINEYRHSRPLCLVN</sequence>
<evidence type="ECO:0000313" key="1">
    <source>
        <dbReference type="EMBL" id="JAC41709.1"/>
    </source>
</evidence>
<dbReference type="EMBL" id="GAKP01017243">
    <property type="protein sequence ID" value="JAC41709.1"/>
    <property type="molecule type" value="Transcribed_RNA"/>
</dbReference>
<organism evidence="1">
    <name type="scientific">Bactrocera dorsalis</name>
    <name type="common">Oriental fruit fly</name>
    <name type="synonym">Dacus dorsalis</name>
    <dbReference type="NCBI Taxonomy" id="27457"/>
    <lineage>
        <taxon>Eukaryota</taxon>
        <taxon>Metazoa</taxon>
        <taxon>Ecdysozoa</taxon>
        <taxon>Arthropoda</taxon>
        <taxon>Hexapoda</taxon>
        <taxon>Insecta</taxon>
        <taxon>Pterygota</taxon>
        <taxon>Neoptera</taxon>
        <taxon>Endopterygota</taxon>
        <taxon>Diptera</taxon>
        <taxon>Brachycera</taxon>
        <taxon>Muscomorpha</taxon>
        <taxon>Tephritoidea</taxon>
        <taxon>Tephritidae</taxon>
        <taxon>Bactrocera</taxon>
        <taxon>Bactrocera</taxon>
    </lineage>
</organism>
<protein>
    <submittedName>
        <fullName evidence="1">Uncharacterized protein</fullName>
    </submittedName>
</protein>
<proteinExistence type="predicted"/>
<accession>A0A034VGV9</accession>
<name>A0A034VGV9_BACDO</name>
<reference evidence="1" key="1">
    <citation type="journal article" date="2014" name="BMC Genomics">
        <title>Characterizing the developmental transcriptome of the oriental fruit fly, Bactrocera dorsalis (Diptera: Tephritidae) through comparative genomic analysis with Drosophila melanogaster utilizing modENCODE datasets.</title>
        <authorList>
            <person name="Geib S.M."/>
            <person name="Calla B."/>
            <person name="Hall B."/>
            <person name="Hou S."/>
            <person name="Manoukis N.C."/>
        </authorList>
    </citation>
    <scope>NUCLEOTIDE SEQUENCE</scope>
    <source>
        <strain evidence="1">Punador</strain>
    </source>
</reference>